<accession>A0A433QXN9</accession>
<name>A0A433QXN9_9FUNG</name>
<dbReference type="InterPro" id="IPR041694">
    <property type="entry name" value="ADH_N_2"/>
</dbReference>
<dbReference type="GO" id="GO:0016628">
    <property type="term" value="F:oxidoreductase activity, acting on the CH-CH group of donors, NAD or NADP as acceptor"/>
    <property type="evidence" value="ECO:0007669"/>
    <property type="project" value="InterPro"/>
</dbReference>
<dbReference type="SUPFAM" id="SSF50129">
    <property type="entry name" value="GroES-like"/>
    <property type="match status" value="2"/>
</dbReference>
<dbReference type="AlphaFoldDB" id="A0A433QXN9"/>
<dbReference type="PANTHER" id="PTHR43205">
    <property type="entry name" value="PROSTAGLANDIN REDUCTASE"/>
    <property type="match status" value="1"/>
</dbReference>
<dbReference type="InterPro" id="IPR045010">
    <property type="entry name" value="MDR_fam"/>
</dbReference>
<dbReference type="CDD" id="cd05288">
    <property type="entry name" value="PGDH"/>
    <property type="match status" value="1"/>
</dbReference>
<comment type="caution">
    <text evidence="3">The sequence shown here is derived from an EMBL/GenBank/DDBJ whole genome shotgun (WGS) entry which is preliminary data.</text>
</comment>
<dbReference type="Gene3D" id="3.90.180.10">
    <property type="entry name" value="Medium-chain alcohol dehydrogenases, catalytic domain"/>
    <property type="match status" value="1"/>
</dbReference>
<proteinExistence type="predicted"/>
<dbReference type="FunFam" id="3.40.50.720:FF:000121">
    <property type="entry name" value="Prostaglandin reductase 2"/>
    <property type="match status" value="1"/>
</dbReference>
<keyword evidence="1" id="KW-0560">Oxidoreductase</keyword>
<reference evidence="3 4" key="1">
    <citation type="journal article" date="2018" name="New Phytol.">
        <title>Phylogenomics of Endogonaceae and evolution of mycorrhizas within Mucoromycota.</title>
        <authorList>
            <person name="Chang Y."/>
            <person name="Desiro A."/>
            <person name="Na H."/>
            <person name="Sandor L."/>
            <person name="Lipzen A."/>
            <person name="Clum A."/>
            <person name="Barry K."/>
            <person name="Grigoriev I.V."/>
            <person name="Martin F.M."/>
            <person name="Stajich J.E."/>
            <person name="Smith M.E."/>
            <person name="Bonito G."/>
            <person name="Spatafora J.W."/>
        </authorList>
    </citation>
    <scope>NUCLEOTIDE SEQUENCE [LARGE SCALE GENOMIC DNA]</scope>
    <source>
        <strain evidence="3 4">AD002</strain>
    </source>
</reference>
<evidence type="ECO:0000313" key="4">
    <source>
        <dbReference type="Proteomes" id="UP000274822"/>
    </source>
</evidence>
<sequence length="354" mass="38878">MPSTINTQVIFRKVPTTYPVKGEHLEVARMPFSPDTIELAPGDFILKNLVLSVDPYMRVRMRIDTNPVKAKSVSDPVPINGVMTGGGIGLVIRSNNERFSVGDYAEGMIGWEEYTVVRSNKADSFQLRNDAKNSGLPLTYYVGVLGMPGITAYIGLLKIGDAKPGETLFITSAAGAVGQLVGQIGKLKGMRVVGSAGDDAKVRFVLEECGYDAAFNYKTRDTSEALTEMCPGGIDVYFENVGGKTLDIVLEHAKNFARIAVCGMVSQYNREKPEGVYNLENVLWKRLRIQGFIFSDHIPEYGAQFQKDVMTWLKEGKIKYKEDVVVGIENAPDAFIGMLKGKNFGKQVVKIADP</sequence>
<gene>
    <name evidence="3" type="ORF">BC938DRAFT_479628</name>
</gene>
<dbReference type="Pfam" id="PF16884">
    <property type="entry name" value="ADH_N_2"/>
    <property type="match status" value="1"/>
</dbReference>
<dbReference type="EMBL" id="RBNJ01000408">
    <property type="protein sequence ID" value="RUS34580.1"/>
    <property type="molecule type" value="Genomic_DNA"/>
</dbReference>
<protein>
    <recommendedName>
        <fullName evidence="2">Enoyl reductase (ER) domain-containing protein</fullName>
    </recommendedName>
</protein>
<dbReference type="InterPro" id="IPR013149">
    <property type="entry name" value="ADH-like_C"/>
</dbReference>
<evidence type="ECO:0000256" key="1">
    <source>
        <dbReference type="ARBA" id="ARBA00023002"/>
    </source>
</evidence>
<dbReference type="InterPro" id="IPR020843">
    <property type="entry name" value="ER"/>
</dbReference>
<dbReference type="Gene3D" id="3.40.50.720">
    <property type="entry name" value="NAD(P)-binding Rossmann-like Domain"/>
    <property type="match status" value="1"/>
</dbReference>
<feature type="domain" description="Enoyl reductase (ER)" evidence="2">
    <location>
        <begin position="42"/>
        <end position="349"/>
    </location>
</feature>
<dbReference type="InterPro" id="IPR036291">
    <property type="entry name" value="NAD(P)-bd_dom_sf"/>
</dbReference>
<evidence type="ECO:0000313" key="3">
    <source>
        <dbReference type="EMBL" id="RUS34581.1"/>
    </source>
</evidence>
<dbReference type="Proteomes" id="UP000274822">
    <property type="component" value="Unassembled WGS sequence"/>
</dbReference>
<dbReference type="Pfam" id="PF00107">
    <property type="entry name" value="ADH_zinc_N"/>
    <property type="match status" value="1"/>
</dbReference>
<keyword evidence="4" id="KW-1185">Reference proteome</keyword>
<dbReference type="PANTHER" id="PTHR43205:SF7">
    <property type="entry name" value="PROSTAGLANDIN REDUCTASE 1"/>
    <property type="match status" value="1"/>
</dbReference>
<dbReference type="SMART" id="SM00829">
    <property type="entry name" value="PKS_ER"/>
    <property type="match status" value="1"/>
</dbReference>
<dbReference type="EMBL" id="RBNJ01000408">
    <property type="protein sequence ID" value="RUS34581.1"/>
    <property type="molecule type" value="Genomic_DNA"/>
</dbReference>
<organism evidence="3 4">
    <name type="scientific">Jimgerdemannia flammicorona</name>
    <dbReference type="NCBI Taxonomy" id="994334"/>
    <lineage>
        <taxon>Eukaryota</taxon>
        <taxon>Fungi</taxon>
        <taxon>Fungi incertae sedis</taxon>
        <taxon>Mucoromycota</taxon>
        <taxon>Mucoromycotina</taxon>
        <taxon>Endogonomycetes</taxon>
        <taxon>Endogonales</taxon>
        <taxon>Endogonaceae</taxon>
        <taxon>Jimgerdemannia</taxon>
    </lineage>
</organism>
<dbReference type="SUPFAM" id="SSF51735">
    <property type="entry name" value="NAD(P)-binding Rossmann-fold domains"/>
    <property type="match status" value="1"/>
</dbReference>
<dbReference type="InterPro" id="IPR011032">
    <property type="entry name" value="GroES-like_sf"/>
</dbReference>
<evidence type="ECO:0000259" key="2">
    <source>
        <dbReference type="SMART" id="SM00829"/>
    </source>
</evidence>